<keyword evidence="4" id="KW-1185">Reference proteome</keyword>
<evidence type="ECO:0000256" key="2">
    <source>
        <dbReference type="SAM" id="Phobius"/>
    </source>
</evidence>
<dbReference type="AlphaFoldDB" id="A0A2T7BLW1"/>
<feature type="region of interest" description="Disordered" evidence="1">
    <location>
        <begin position="145"/>
        <end position="181"/>
    </location>
</feature>
<evidence type="ECO:0000313" key="3">
    <source>
        <dbReference type="EMBL" id="PUZ28668.1"/>
    </source>
</evidence>
<comment type="caution">
    <text evidence="3">The sequence shown here is derived from an EMBL/GenBank/DDBJ whole genome shotgun (WGS) entry which is preliminary data.</text>
</comment>
<evidence type="ECO:0000256" key="1">
    <source>
        <dbReference type="SAM" id="MobiDB-lite"/>
    </source>
</evidence>
<keyword evidence="2" id="KW-0472">Membrane</keyword>
<evidence type="ECO:0000313" key="4">
    <source>
        <dbReference type="Proteomes" id="UP000244450"/>
    </source>
</evidence>
<accession>A0A2T7BLW1</accession>
<protein>
    <submittedName>
        <fullName evidence="3">Uncharacterized protein</fullName>
    </submittedName>
</protein>
<reference evidence="3 4" key="1">
    <citation type="submission" date="2018-04" db="EMBL/GenBank/DDBJ databases">
        <title>Chitinophaga fuyangensis sp. nov., isolated from soil in a chemical factory.</title>
        <authorList>
            <person name="Chen K."/>
        </authorList>
    </citation>
    <scope>NUCLEOTIDE SEQUENCE [LARGE SCALE GENOMIC DNA]</scope>
    <source>
        <strain evidence="3 4">LY-1</strain>
    </source>
</reference>
<name>A0A2T7BLW1_9BACT</name>
<dbReference type="EMBL" id="QCYK01000001">
    <property type="protein sequence ID" value="PUZ28668.1"/>
    <property type="molecule type" value="Genomic_DNA"/>
</dbReference>
<proteinExistence type="predicted"/>
<feature type="transmembrane region" description="Helical" evidence="2">
    <location>
        <begin position="35"/>
        <end position="53"/>
    </location>
</feature>
<dbReference type="Proteomes" id="UP000244450">
    <property type="component" value="Unassembled WGS sequence"/>
</dbReference>
<keyword evidence="2" id="KW-1133">Transmembrane helix</keyword>
<gene>
    <name evidence="3" type="ORF">DCC81_04065</name>
</gene>
<sequence>MPDMADAIWSGIEAQLDGVATPQQQVPAPKAVVKGWYFFAGAFVVAALLWWYFASRPVPKPVPPVKPVPPTETIIPPADTVTIVSPAGKMIIPVHPIKAKKDTVQVRDTVQSQASVDSAFIPLLPPVKKELWHLVNGTPPIHIIDTARHQAPPPKRPKGVPGISNDDYKISTGKDSTQTPG</sequence>
<keyword evidence="2" id="KW-0812">Transmembrane</keyword>
<organism evidence="3 4">
    <name type="scientific">Chitinophaga parva</name>
    <dbReference type="NCBI Taxonomy" id="2169414"/>
    <lineage>
        <taxon>Bacteria</taxon>
        <taxon>Pseudomonadati</taxon>
        <taxon>Bacteroidota</taxon>
        <taxon>Chitinophagia</taxon>
        <taxon>Chitinophagales</taxon>
        <taxon>Chitinophagaceae</taxon>
        <taxon>Chitinophaga</taxon>
    </lineage>
</organism>